<protein>
    <submittedName>
        <fullName evidence="2">Uncharacterized protein</fullName>
    </submittedName>
</protein>
<evidence type="ECO:0000256" key="1">
    <source>
        <dbReference type="SAM" id="Phobius"/>
    </source>
</evidence>
<feature type="transmembrane region" description="Helical" evidence="1">
    <location>
        <begin position="34"/>
        <end position="57"/>
    </location>
</feature>
<evidence type="ECO:0000313" key="2">
    <source>
        <dbReference type="EMBL" id="KAK9045736.1"/>
    </source>
</evidence>
<organism evidence="2 3">
    <name type="scientific">Hibiscus sabdariffa</name>
    <name type="common">roselle</name>
    <dbReference type="NCBI Taxonomy" id="183260"/>
    <lineage>
        <taxon>Eukaryota</taxon>
        <taxon>Viridiplantae</taxon>
        <taxon>Streptophyta</taxon>
        <taxon>Embryophyta</taxon>
        <taxon>Tracheophyta</taxon>
        <taxon>Spermatophyta</taxon>
        <taxon>Magnoliopsida</taxon>
        <taxon>eudicotyledons</taxon>
        <taxon>Gunneridae</taxon>
        <taxon>Pentapetalae</taxon>
        <taxon>rosids</taxon>
        <taxon>malvids</taxon>
        <taxon>Malvales</taxon>
        <taxon>Malvaceae</taxon>
        <taxon>Malvoideae</taxon>
        <taxon>Hibiscus</taxon>
    </lineage>
</organism>
<reference evidence="2 3" key="1">
    <citation type="journal article" date="2024" name="G3 (Bethesda)">
        <title>Genome assembly of Hibiscus sabdariffa L. provides insights into metabolisms of medicinal natural products.</title>
        <authorList>
            <person name="Kim T."/>
        </authorList>
    </citation>
    <scope>NUCLEOTIDE SEQUENCE [LARGE SCALE GENOMIC DNA]</scope>
    <source>
        <strain evidence="2">TK-2024</strain>
        <tissue evidence="2">Old leaves</tissue>
    </source>
</reference>
<dbReference type="EMBL" id="JBBPBN010000001">
    <property type="protein sequence ID" value="KAK9045736.1"/>
    <property type="molecule type" value="Genomic_DNA"/>
</dbReference>
<keyword evidence="1" id="KW-0812">Transmembrane</keyword>
<name>A0ABR2U7R9_9ROSI</name>
<evidence type="ECO:0000313" key="3">
    <source>
        <dbReference type="Proteomes" id="UP001396334"/>
    </source>
</evidence>
<keyword evidence="3" id="KW-1185">Reference proteome</keyword>
<gene>
    <name evidence="2" type="ORF">V6N11_051644</name>
</gene>
<proteinExistence type="predicted"/>
<keyword evidence="1" id="KW-1133">Transmembrane helix</keyword>
<accession>A0ABR2U7R9</accession>
<dbReference type="Proteomes" id="UP001396334">
    <property type="component" value="Unassembled WGS sequence"/>
</dbReference>
<comment type="caution">
    <text evidence="2">The sequence shown here is derived from an EMBL/GenBank/DDBJ whole genome shotgun (WGS) entry which is preliminary data.</text>
</comment>
<sequence length="67" mass="7024">MLISGGVAMTRILTDPMAPSTFSPLLNHARTHHIGASSFLIVDILLLLGAAALTISFSQAFQACLSL</sequence>
<keyword evidence="1" id="KW-0472">Membrane</keyword>